<dbReference type="Pfam" id="PF03474">
    <property type="entry name" value="DMA"/>
    <property type="match status" value="1"/>
</dbReference>
<dbReference type="SMART" id="SM00301">
    <property type="entry name" value="DM"/>
    <property type="match status" value="1"/>
</dbReference>
<evidence type="ECO:0000256" key="2">
    <source>
        <dbReference type="ARBA" id="ARBA00022723"/>
    </source>
</evidence>
<dbReference type="SUPFAM" id="SSF46934">
    <property type="entry name" value="UBA-like"/>
    <property type="match status" value="1"/>
</dbReference>
<dbReference type="InterPro" id="IPR005173">
    <property type="entry name" value="DMA"/>
</dbReference>
<feature type="compositionally biased region" description="Polar residues" evidence="7">
    <location>
        <begin position="407"/>
        <end position="419"/>
    </location>
</feature>
<dbReference type="PROSITE" id="PS40000">
    <property type="entry name" value="DM_1"/>
    <property type="match status" value="1"/>
</dbReference>
<keyword evidence="10" id="KW-1185">Reference proteome</keyword>
<dbReference type="Gene3D" id="4.10.1040.10">
    <property type="entry name" value="DM DNA-binding domain"/>
    <property type="match status" value="1"/>
</dbReference>
<dbReference type="SUPFAM" id="SSF82927">
    <property type="entry name" value="Cysteine-rich DNA binding domain, (DM domain)"/>
    <property type="match status" value="1"/>
</dbReference>
<feature type="domain" description="DM" evidence="8">
    <location>
        <begin position="41"/>
        <end position="88"/>
    </location>
</feature>
<dbReference type="PANTHER" id="PTHR12322">
    <property type="entry name" value="DOUBLESEX AND MAB-3 RELATED TRANSCRIPTION FACTOR DMRT"/>
    <property type="match status" value="1"/>
</dbReference>
<dbReference type="GO" id="GO:0007281">
    <property type="term" value="P:germ cell development"/>
    <property type="evidence" value="ECO:0007669"/>
    <property type="project" value="TreeGrafter"/>
</dbReference>
<evidence type="ECO:0000313" key="10">
    <source>
        <dbReference type="Proteomes" id="UP001249851"/>
    </source>
</evidence>
<dbReference type="Proteomes" id="UP001249851">
    <property type="component" value="Unassembled WGS sequence"/>
</dbReference>
<name>A0AAD9VCU4_ACRCE</name>
<dbReference type="InterPro" id="IPR001275">
    <property type="entry name" value="DM_DNA-bd"/>
</dbReference>
<evidence type="ECO:0000313" key="9">
    <source>
        <dbReference type="EMBL" id="KAK2569761.1"/>
    </source>
</evidence>
<dbReference type="CDD" id="cd14370">
    <property type="entry name" value="CUE_DMA"/>
    <property type="match status" value="1"/>
</dbReference>
<dbReference type="PROSITE" id="PS50809">
    <property type="entry name" value="DM_2"/>
    <property type="match status" value="1"/>
</dbReference>
<feature type="region of interest" description="Disordered" evidence="7">
    <location>
        <begin position="111"/>
        <end position="147"/>
    </location>
</feature>
<feature type="region of interest" description="Disordered" evidence="7">
    <location>
        <begin position="399"/>
        <end position="438"/>
    </location>
</feature>
<comment type="caution">
    <text evidence="9">The sequence shown here is derived from an EMBL/GenBank/DDBJ whole genome shotgun (WGS) entry which is preliminary data.</text>
</comment>
<dbReference type="GO" id="GO:0046872">
    <property type="term" value="F:metal ion binding"/>
    <property type="evidence" value="ECO:0007669"/>
    <property type="project" value="UniProtKB-KW"/>
</dbReference>
<keyword evidence="4 6" id="KW-0238">DNA-binding</keyword>
<dbReference type="PANTHER" id="PTHR12322:SF66">
    <property type="entry name" value="DOUBLESEX- AND MAB-3-RELATED TRANSCRIPTION FACTOR B1"/>
    <property type="match status" value="1"/>
</dbReference>
<sequence length="438" mass="48160">MSYSQGSGSLTTAGSSVATSNSAVSKQAQATAAEKKRTPKCARCRNHGFDSILKGHKGFCRWRDCLCPKCLLIAERQRVLAAQVALRRQQMQEHRSPLPPGDVFTAMTRVSNNENQSSSRSSTPGSTSAAETTEIKKEAPSPVTETCSENVTVSNSFAEHHHHHGFIGNSQKDVHAECTCSAFRPFAGVLPHHLQGLKRKTQGEVALETGHVYNPPPLLGESQEKRRRFSNDYDAVEKTSILFTGQRRASAIELLIRVFPKIKVSVLQLILHSCGGDLVQAIEEVLTRYKNDATTAIMGAPNPWARPSQELREFHHAALRADSFKYARGPDNFLNGPKSAFTPLPALAKAHFMSSSSGNYPFALEQSRSKENFPISLFFDSRYGSSLSRPSGERTVVGLDKAKDSETMSSSVERFQTISETRDALSPPRTERNKSQTP</sequence>
<organism evidence="9 10">
    <name type="scientific">Acropora cervicornis</name>
    <name type="common">Staghorn coral</name>
    <dbReference type="NCBI Taxonomy" id="6130"/>
    <lineage>
        <taxon>Eukaryota</taxon>
        <taxon>Metazoa</taxon>
        <taxon>Cnidaria</taxon>
        <taxon>Anthozoa</taxon>
        <taxon>Hexacorallia</taxon>
        <taxon>Scleractinia</taxon>
        <taxon>Astrocoeniina</taxon>
        <taxon>Acroporidae</taxon>
        <taxon>Acropora</taxon>
    </lineage>
</organism>
<accession>A0AAD9VCU4</accession>
<evidence type="ECO:0000256" key="4">
    <source>
        <dbReference type="ARBA" id="ARBA00023125"/>
    </source>
</evidence>
<evidence type="ECO:0000256" key="7">
    <source>
        <dbReference type="SAM" id="MobiDB-lite"/>
    </source>
</evidence>
<protein>
    <submittedName>
        <fullName evidence="9">Doublesex- and mab-3-related transcription factor A1</fullName>
    </submittedName>
</protein>
<dbReference type="GO" id="GO:0000978">
    <property type="term" value="F:RNA polymerase II cis-regulatory region sequence-specific DNA binding"/>
    <property type="evidence" value="ECO:0007669"/>
    <property type="project" value="TreeGrafter"/>
</dbReference>
<dbReference type="GO" id="GO:0005634">
    <property type="term" value="C:nucleus"/>
    <property type="evidence" value="ECO:0007669"/>
    <property type="project" value="UniProtKB-SubCell"/>
</dbReference>
<feature type="compositionally biased region" description="Low complexity" evidence="7">
    <location>
        <begin position="111"/>
        <end position="128"/>
    </location>
</feature>
<dbReference type="Pfam" id="PF00751">
    <property type="entry name" value="DM"/>
    <property type="match status" value="1"/>
</dbReference>
<proteinExistence type="inferred from homology"/>
<comment type="subcellular location">
    <subcellularLocation>
        <location evidence="6">Nucleus</location>
    </subcellularLocation>
</comment>
<keyword evidence="3 6" id="KW-0862">Zinc</keyword>
<evidence type="ECO:0000256" key="1">
    <source>
        <dbReference type="ARBA" id="ARBA00006834"/>
    </source>
</evidence>
<dbReference type="FunFam" id="4.10.1040.10:FF:000001">
    <property type="entry name" value="doublesex- and mab-3-related transcription factor 1"/>
    <property type="match status" value="1"/>
</dbReference>
<dbReference type="InterPro" id="IPR036407">
    <property type="entry name" value="DM_DNA-bd_sf"/>
</dbReference>
<dbReference type="AlphaFoldDB" id="A0AAD9VCU4"/>
<evidence type="ECO:0000259" key="8">
    <source>
        <dbReference type="PROSITE" id="PS50809"/>
    </source>
</evidence>
<gene>
    <name evidence="9" type="ORF">P5673_005600</name>
</gene>
<dbReference type="InterPro" id="IPR026607">
    <property type="entry name" value="DMRT"/>
</dbReference>
<evidence type="ECO:0000256" key="3">
    <source>
        <dbReference type="ARBA" id="ARBA00022833"/>
    </source>
</evidence>
<dbReference type="GO" id="GO:0000981">
    <property type="term" value="F:DNA-binding transcription factor activity, RNA polymerase II-specific"/>
    <property type="evidence" value="ECO:0007669"/>
    <property type="project" value="TreeGrafter"/>
</dbReference>
<comment type="similarity">
    <text evidence="1">Belongs to the DMRT family.</text>
</comment>
<evidence type="ECO:0000256" key="5">
    <source>
        <dbReference type="ARBA" id="ARBA00023242"/>
    </source>
</evidence>
<keyword evidence="2 6" id="KW-0479">Metal-binding</keyword>
<dbReference type="EMBL" id="JARQWQ010000009">
    <property type="protein sequence ID" value="KAK2569761.1"/>
    <property type="molecule type" value="Genomic_DNA"/>
</dbReference>
<dbReference type="InterPro" id="IPR009060">
    <property type="entry name" value="UBA-like_sf"/>
</dbReference>
<feature type="region of interest" description="Disordered" evidence="7">
    <location>
        <begin position="1"/>
        <end position="23"/>
    </location>
</feature>
<evidence type="ECO:0000256" key="6">
    <source>
        <dbReference type="PROSITE-ProRule" id="PRU00070"/>
    </source>
</evidence>
<keyword evidence="5 6" id="KW-0539">Nucleus</keyword>
<dbReference type="GO" id="GO:0007548">
    <property type="term" value="P:sex differentiation"/>
    <property type="evidence" value="ECO:0007669"/>
    <property type="project" value="TreeGrafter"/>
</dbReference>
<feature type="DNA-binding region" description="DM" evidence="6">
    <location>
        <begin position="41"/>
        <end position="88"/>
    </location>
</feature>
<feature type="compositionally biased region" description="Basic and acidic residues" evidence="7">
    <location>
        <begin position="429"/>
        <end position="438"/>
    </location>
</feature>
<reference evidence="9" key="1">
    <citation type="journal article" date="2023" name="G3 (Bethesda)">
        <title>Whole genome assembly and annotation of the endangered Caribbean coral Acropora cervicornis.</title>
        <authorList>
            <person name="Selwyn J.D."/>
            <person name="Vollmer S.V."/>
        </authorList>
    </citation>
    <scope>NUCLEOTIDE SEQUENCE</scope>
    <source>
        <strain evidence="9">K2</strain>
    </source>
</reference>
<reference evidence="9" key="2">
    <citation type="journal article" date="2023" name="Science">
        <title>Genomic signatures of disease resistance in endangered staghorn corals.</title>
        <authorList>
            <person name="Vollmer S.V."/>
            <person name="Selwyn J.D."/>
            <person name="Despard B.A."/>
            <person name="Roesel C.L."/>
        </authorList>
    </citation>
    <scope>NUCLEOTIDE SEQUENCE</scope>
    <source>
        <strain evidence="9">K2</strain>
    </source>
</reference>